<accession>A0AAE1ESP6</accession>
<keyword evidence="3" id="KW-1185">Reference proteome</keyword>
<feature type="region of interest" description="Disordered" evidence="1">
    <location>
        <begin position="46"/>
        <end position="72"/>
    </location>
</feature>
<organism evidence="2 3">
    <name type="scientific">Petrolisthes cinctipes</name>
    <name type="common">Flat porcelain crab</name>
    <dbReference type="NCBI Taxonomy" id="88211"/>
    <lineage>
        <taxon>Eukaryota</taxon>
        <taxon>Metazoa</taxon>
        <taxon>Ecdysozoa</taxon>
        <taxon>Arthropoda</taxon>
        <taxon>Crustacea</taxon>
        <taxon>Multicrustacea</taxon>
        <taxon>Malacostraca</taxon>
        <taxon>Eumalacostraca</taxon>
        <taxon>Eucarida</taxon>
        <taxon>Decapoda</taxon>
        <taxon>Pleocyemata</taxon>
        <taxon>Anomura</taxon>
        <taxon>Galatheoidea</taxon>
        <taxon>Porcellanidae</taxon>
        <taxon>Petrolisthes</taxon>
    </lineage>
</organism>
<feature type="compositionally biased region" description="Basic and acidic residues" evidence="1">
    <location>
        <begin position="1"/>
        <end position="20"/>
    </location>
</feature>
<evidence type="ECO:0000256" key="1">
    <source>
        <dbReference type="SAM" id="MobiDB-lite"/>
    </source>
</evidence>
<dbReference type="AlphaFoldDB" id="A0AAE1ESP6"/>
<evidence type="ECO:0000313" key="3">
    <source>
        <dbReference type="Proteomes" id="UP001286313"/>
    </source>
</evidence>
<dbReference type="EMBL" id="JAWQEG010004643">
    <property type="protein sequence ID" value="KAK3860719.1"/>
    <property type="molecule type" value="Genomic_DNA"/>
</dbReference>
<protein>
    <submittedName>
        <fullName evidence="2">Uncharacterized protein</fullName>
    </submittedName>
</protein>
<feature type="compositionally biased region" description="Low complexity" evidence="1">
    <location>
        <begin position="52"/>
        <end position="72"/>
    </location>
</feature>
<comment type="caution">
    <text evidence="2">The sequence shown here is derived from an EMBL/GenBank/DDBJ whole genome shotgun (WGS) entry which is preliminary data.</text>
</comment>
<name>A0AAE1ESP6_PETCI</name>
<reference evidence="2" key="1">
    <citation type="submission" date="2023-10" db="EMBL/GenBank/DDBJ databases">
        <title>Genome assemblies of two species of porcelain crab, Petrolisthes cinctipes and Petrolisthes manimaculis (Anomura: Porcellanidae).</title>
        <authorList>
            <person name="Angst P."/>
        </authorList>
    </citation>
    <scope>NUCLEOTIDE SEQUENCE</scope>
    <source>
        <strain evidence="2">PB745_01</strain>
        <tissue evidence="2">Gill</tissue>
    </source>
</reference>
<sequence>MEMKKLERMNERGGETREAASYEEGDLIFSQVGRRLITPQRRLLRRHPLPPALGSPSHSPSGHAASSLLGML</sequence>
<feature type="region of interest" description="Disordered" evidence="1">
    <location>
        <begin position="1"/>
        <end position="24"/>
    </location>
</feature>
<evidence type="ECO:0000313" key="2">
    <source>
        <dbReference type="EMBL" id="KAK3860719.1"/>
    </source>
</evidence>
<dbReference type="Proteomes" id="UP001286313">
    <property type="component" value="Unassembled WGS sequence"/>
</dbReference>
<gene>
    <name evidence="2" type="ORF">Pcinc_033243</name>
</gene>
<proteinExistence type="predicted"/>